<gene>
    <name evidence="2" type="ORF">THRCLA_08739</name>
</gene>
<sequence>MDEKLVAAIDAAAEYEQSTELAHERLRQAFFKLSVARHHVPTDTLSSLSYPEFFQADAGVVGNQSYSICKFSAVEESIENETTLRQRKKVIEPKVNEAPSSLPTSIIWFAPLPPHELRSAQQEFAKALKLLVQTATCAADVKRAIDEVKQARMKK</sequence>
<keyword evidence="3" id="KW-1185">Reference proteome</keyword>
<dbReference type="AlphaFoldDB" id="A0A1V9Z2W4"/>
<dbReference type="PANTHER" id="PTHR31996">
    <property type="entry name" value="COILED-COIL DOMAIN-CONTAINING PROTEIN 115"/>
    <property type="match status" value="1"/>
</dbReference>
<dbReference type="InterPro" id="IPR040357">
    <property type="entry name" value="Vma22/CCDC115"/>
</dbReference>
<accession>A0A1V9Z2W4</accession>
<dbReference type="GO" id="GO:0070072">
    <property type="term" value="P:vacuolar proton-transporting V-type ATPase complex assembly"/>
    <property type="evidence" value="ECO:0007669"/>
    <property type="project" value="InterPro"/>
</dbReference>
<dbReference type="EMBL" id="JNBS01002340">
    <property type="protein sequence ID" value="OQR92291.1"/>
    <property type="molecule type" value="Genomic_DNA"/>
</dbReference>
<name>A0A1V9Z2W4_9STRA</name>
<dbReference type="STRING" id="74557.A0A1V9Z2W4"/>
<dbReference type="PANTHER" id="PTHR31996:SF2">
    <property type="entry name" value="COILED-COIL DOMAIN-CONTAINING PROTEIN 115"/>
    <property type="match status" value="1"/>
</dbReference>
<dbReference type="OrthoDB" id="408631at2759"/>
<comment type="caution">
    <text evidence="2">The sequence shown here is derived from an EMBL/GenBank/DDBJ whole genome shotgun (WGS) entry which is preliminary data.</text>
</comment>
<evidence type="ECO:0000313" key="3">
    <source>
        <dbReference type="Proteomes" id="UP000243217"/>
    </source>
</evidence>
<dbReference type="GO" id="GO:0051082">
    <property type="term" value="F:unfolded protein binding"/>
    <property type="evidence" value="ECO:0007669"/>
    <property type="project" value="TreeGrafter"/>
</dbReference>
<protein>
    <recommendedName>
        <fullName evidence="1">Vacuolar ATPase assembly protein VMA22</fullName>
    </recommendedName>
</protein>
<proteinExistence type="predicted"/>
<reference evidence="2 3" key="1">
    <citation type="journal article" date="2014" name="Genome Biol. Evol.">
        <title>The secreted proteins of Achlya hypogyna and Thraustotheca clavata identify the ancestral oomycete secretome and reveal gene acquisitions by horizontal gene transfer.</title>
        <authorList>
            <person name="Misner I."/>
            <person name="Blouin N."/>
            <person name="Leonard G."/>
            <person name="Richards T.A."/>
            <person name="Lane C.E."/>
        </authorList>
    </citation>
    <scope>NUCLEOTIDE SEQUENCE [LARGE SCALE GENOMIC DNA]</scope>
    <source>
        <strain evidence="2 3">ATCC 34112</strain>
    </source>
</reference>
<evidence type="ECO:0000313" key="2">
    <source>
        <dbReference type="EMBL" id="OQR92291.1"/>
    </source>
</evidence>
<dbReference type="Proteomes" id="UP000243217">
    <property type="component" value="Unassembled WGS sequence"/>
</dbReference>
<evidence type="ECO:0000256" key="1">
    <source>
        <dbReference type="ARBA" id="ARBA00093634"/>
    </source>
</evidence>
<organism evidence="2 3">
    <name type="scientific">Thraustotheca clavata</name>
    <dbReference type="NCBI Taxonomy" id="74557"/>
    <lineage>
        <taxon>Eukaryota</taxon>
        <taxon>Sar</taxon>
        <taxon>Stramenopiles</taxon>
        <taxon>Oomycota</taxon>
        <taxon>Saprolegniomycetes</taxon>
        <taxon>Saprolegniales</taxon>
        <taxon>Achlyaceae</taxon>
        <taxon>Thraustotheca</taxon>
    </lineage>
</organism>